<comment type="caution">
    <text evidence="2">The sequence shown here is derived from an EMBL/GenBank/DDBJ whole genome shotgun (WGS) entry which is preliminary data.</text>
</comment>
<accession>A0A9D4BZZ8</accession>
<evidence type="ECO:0000313" key="2">
    <source>
        <dbReference type="EMBL" id="KAH3714746.1"/>
    </source>
</evidence>
<name>A0A9D4BZZ8_DREPO</name>
<keyword evidence="3" id="KW-1185">Reference proteome</keyword>
<sequence>MTTKEGHDSGTHPFMDVLSKFQKIRQKHTRQNVYANSKPPPPEDNGSLATDADGRTSMNGSDSITGRRGRNPLTEADLQKFIQRNRVHRRWSSFPSVLKMPVNGSASSTRYTNGRLHDQAFSSETPQFSRYRRSSFPRTPFEYELAKIYEEKAKLLVGGDLKRAIIRRRRATKQDRKERDEDEVNENWKKFVLGGKDLHAFYSFWDRPKYLNRNKDEN</sequence>
<proteinExistence type="predicted"/>
<protein>
    <submittedName>
        <fullName evidence="2">Uncharacterized protein</fullName>
    </submittedName>
</protein>
<reference evidence="2" key="1">
    <citation type="journal article" date="2019" name="bioRxiv">
        <title>The Genome of the Zebra Mussel, Dreissena polymorpha: A Resource for Invasive Species Research.</title>
        <authorList>
            <person name="McCartney M.A."/>
            <person name="Auch B."/>
            <person name="Kono T."/>
            <person name="Mallez S."/>
            <person name="Zhang Y."/>
            <person name="Obille A."/>
            <person name="Becker A."/>
            <person name="Abrahante J.E."/>
            <person name="Garbe J."/>
            <person name="Badalamenti J.P."/>
            <person name="Herman A."/>
            <person name="Mangelson H."/>
            <person name="Liachko I."/>
            <person name="Sullivan S."/>
            <person name="Sone E.D."/>
            <person name="Koren S."/>
            <person name="Silverstein K.A.T."/>
            <person name="Beckman K.B."/>
            <person name="Gohl D.M."/>
        </authorList>
    </citation>
    <scope>NUCLEOTIDE SEQUENCE</scope>
    <source>
        <strain evidence="2">Duluth1</strain>
        <tissue evidence="2">Whole animal</tissue>
    </source>
</reference>
<dbReference type="EMBL" id="JAIWYP010000013">
    <property type="protein sequence ID" value="KAH3714746.1"/>
    <property type="molecule type" value="Genomic_DNA"/>
</dbReference>
<dbReference type="OrthoDB" id="10543291at2759"/>
<dbReference type="Proteomes" id="UP000828390">
    <property type="component" value="Unassembled WGS sequence"/>
</dbReference>
<reference evidence="2" key="2">
    <citation type="submission" date="2020-11" db="EMBL/GenBank/DDBJ databases">
        <authorList>
            <person name="McCartney M.A."/>
            <person name="Auch B."/>
            <person name="Kono T."/>
            <person name="Mallez S."/>
            <person name="Becker A."/>
            <person name="Gohl D.M."/>
            <person name="Silverstein K.A.T."/>
            <person name="Koren S."/>
            <person name="Bechman K.B."/>
            <person name="Herman A."/>
            <person name="Abrahante J.E."/>
            <person name="Garbe J."/>
        </authorList>
    </citation>
    <scope>NUCLEOTIDE SEQUENCE</scope>
    <source>
        <strain evidence="2">Duluth1</strain>
        <tissue evidence="2">Whole animal</tissue>
    </source>
</reference>
<evidence type="ECO:0000313" key="3">
    <source>
        <dbReference type="Proteomes" id="UP000828390"/>
    </source>
</evidence>
<dbReference type="AlphaFoldDB" id="A0A9D4BZZ8"/>
<gene>
    <name evidence="2" type="ORF">DPMN_057445</name>
</gene>
<organism evidence="2 3">
    <name type="scientific">Dreissena polymorpha</name>
    <name type="common">Zebra mussel</name>
    <name type="synonym">Mytilus polymorpha</name>
    <dbReference type="NCBI Taxonomy" id="45954"/>
    <lineage>
        <taxon>Eukaryota</taxon>
        <taxon>Metazoa</taxon>
        <taxon>Spiralia</taxon>
        <taxon>Lophotrochozoa</taxon>
        <taxon>Mollusca</taxon>
        <taxon>Bivalvia</taxon>
        <taxon>Autobranchia</taxon>
        <taxon>Heteroconchia</taxon>
        <taxon>Euheterodonta</taxon>
        <taxon>Imparidentia</taxon>
        <taxon>Neoheterodontei</taxon>
        <taxon>Myida</taxon>
        <taxon>Dreissenoidea</taxon>
        <taxon>Dreissenidae</taxon>
        <taxon>Dreissena</taxon>
    </lineage>
</organism>
<feature type="region of interest" description="Disordered" evidence="1">
    <location>
        <begin position="25"/>
        <end position="72"/>
    </location>
</feature>
<evidence type="ECO:0000256" key="1">
    <source>
        <dbReference type="SAM" id="MobiDB-lite"/>
    </source>
</evidence>